<name>A0A0A9CXL9_ARUDO</name>
<reference evidence="1" key="1">
    <citation type="submission" date="2014-09" db="EMBL/GenBank/DDBJ databases">
        <authorList>
            <person name="Magalhaes I.L.F."/>
            <person name="Oliveira U."/>
            <person name="Santos F.R."/>
            <person name="Vidigal T.H.D.A."/>
            <person name="Brescovit A.D."/>
            <person name="Santos A.J."/>
        </authorList>
    </citation>
    <scope>NUCLEOTIDE SEQUENCE</scope>
    <source>
        <tissue evidence="1">Shoot tissue taken approximately 20 cm above the soil surface</tissue>
    </source>
</reference>
<accession>A0A0A9CXL9</accession>
<sequence length="181" mass="20237">MAWYQLLYHHKNADRSPSRPTYHFSLPLPVPWQQRLLHHLLSSSAAYRLSPCFPHRLSFLGRPPGNAHTTQHAWKTRSPGGPCPSEQCHCCSGRTAPDHWLTQLLPPSSGLRPATPHHRIQRPRMRLAAPVAALSAGSWPSPSSPSLLNRGRLDAGTDLARRIGCSAEHPILLPSWTTWIR</sequence>
<proteinExistence type="predicted"/>
<organism evidence="1">
    <name type="scientific">Arundo donax</name>
    <name type="common">Giant reed</name>
    <name type="synonym">Donax arundinaceus</name>
    <dbReference type="NCBI Taxonomy" id="35708"/>
    <lineage>
        <taxon>Eukaryota</taxon>
        <taxon>Viridiplantae</taxon>
        <taxon>Streptophyta</taxon>
        <taxon>Embryophyta</taxon>
        <taxon>Tracheophyta</taxon>
        <taxon>Spermatophyta</taxon>
        <taxon>Magnoliopsida</taxon>
        <taxon>Liliopsida</taxon>
        <taxon>Poales</taxon>
        <taxon>Poaceae</taxon>
        <taxon>PACMAD clade</taxon>
        <taxon>Arundinoideae</taxon>
        <taxon>Arundineae</taxon>
        <taxon>Arundo</taxon>
    </lineage>
</organism>
<dbReference type="EMBL" id="GBRH01221653">
    <property type="protein sequence ID" value="JAD76242.1"/>
    <property type="molecule type" value="Transcribed_RNA"/>
</dbReference>
<protein>
    <submittedName>
        <fullName evidence="1">Uncharacterized protein</fullName>
    </submittedName>
</protein>
<evidence type="ECO:0000313" key="1">
    <source>
        <dbReference type="EMBL" id="JAD76242.1"/>
    </source>
</evidence>
<reference evidence="1" key="2">
    <citation type="journal article" date="2015" name="Data Brief">
        <title>Shoot transcriptome of the giant reed, Arundo donax.</title>
        <authorList>
            <person name="Barrero R.A."/>
            <person name="Guerrero F.D."/>
            <person name="Moolhuijzen P."/>
            <person name="Goolsby J.A."/>
            <person name="Tidwell J."/>
            <person name="Bellgard S.E."/>
            <person name="Bellgard M.I."/>
        </authorList>
    </citation>
    <scope>NUCLEOTIDE SEQUENCE</scope>
    <source>
        <tissue evidence="1">Shoot tissue taken approximately 20 cm above the soil surface</tissue>
    </source>
</reference>
<dbReference type="AlphaFoldDB" id="A0A0A9CXL9"/>